<dbReference type="AlphaFoldDB" id="A0A5B8KW37"/>
<dbReference type="GO" id="GO:0003677">
    <property type="term" value="F:DNA binding"/>
    <property type="evidence" value="ECO:0007669"/>
    <property type="project" value="UniProtKB-UniRule"/>
</dbReference>
<evidence type="ECO:0000313" key="5">
    <source>
        <dbReference type="Proteomes" id="UP000321389"/>
    </source>
</evidence>
<evidence type="ECO:0000259" key="3">
    <source>
        <dbReference type="PROSITE" id="PS50977"/>
    </source>
</evidence>
<dbReference type="RefSeq" id="WP_146298580.1">
    <property type="nucleotide sequence ID" value="NZ_CP042301.2"/>
</dbReference>
<dbReference type="SUPFAM" id="SSF46689">
    <property type="entry name" value="Homeodomain-like"/>
    <property type="match status" value="1"/>
</dbReference>
<sequence length="206" mass="23163">MTKTRRNDFTRHNQRLRTRRALLAAARELMKEHAEPTMEEVADRALVSRATAYRYYPNIQTMLMEAGFDAEVPAPADYFADQQDRSGTDRLKSVPDLLISVMIKDEANFRRFLAATLLDSAGKLSSGDREAFRRGGRRMGLLEKALESSGIPDDQRARIVEMAALVVGPEMFVSAVDSCHMKREAVLPAIHWLIEAIVEKASREPG</sequence>
<dbReference type="Proteomes" id="UP000321389">
    <property type="component" value="Chromosome"/>
</dbReference>
<keyword evidence="1 2" id="KW-0238">DNA-binding</keyword>
<dbReference type="KEGG" id="niy:FQ775_05810"/>
<protein>
    <submittedName>
        <fullName evidence="4">TetR/AcrR family transcriptional regulator</fullName>
    </submittedName>
</protein>
<proteinExistence type="predicted"/>
<feature type="DNA-binding region" description="H-T-H motif" evidence="2">
    <location>
        <begin position="37"/>
        <end position="56"/>
    </location>
</feature>
<dbReference type="OrthoDB" id="3217159at2"/>
<evidence type="ECO:0000256" key="2">
    <source>
        <dbReference type="PROSITE-ProRule" id="PRU00335"/>
    </source>
</evidence>
<dbReference type="PROSITE" id="PS50977">
    <property type="entry name" value="HTH_TETR_2"/>
    <property type="match status" value="1"/>
</dbReference>
<evidence type="ECO:0000313" key="4">
    <source>
        <dbReference type="EMBL" id="QDY99926.1"/>
    </source>
</evidence>
<feature type="domain" description="HTH tetR-type" evidence="3">
    <location>
        <begin position="16"/>
        <end position="74"/>
    </location>
</feature>
<dbReference type="InterPro" id="IPR009057">
    <property type="entry name" value="Homeodomain-like_sf"/>
</dbReference>
<organism evidence="4 5">
    <name type="scientific">Nitratireductor mangrovi</name>
    <dbReference type="NCBI Taxonomy" id="2599600"/>
    <lineage>
        <taxon>Bacteria</taxon>
        <taxon>Pseudomonadati</taxon>
        <taxon>Pseudomonadota</taxon>
        <taxon>Alphaproteobacteria</taxon>
        <taxon>Hyphomicrobiales</taxon>
        <taxon>Phyllobacteriaceae</taxon>
        <taxon>Nitratireductor</taxon>
    </lineage>
</organism>
<evidence type="ECO:0000256" key="1">
    <source>
        <dbReference type="ARBA" id="ARBA00023125"/>
    </source>
</evidence>
<gene>
    <name evidence="4" type="ORF">FQ775_05810</name>
</gene>
<name>A0A5B8KW37_9HYPH</name>
<dbReference type="Gene3D" id="1.10.357.10">
    <property type="entry name" value="Tetracycline Repressor, domain 2"/>
    <property type="match status" value="1"/>
</dbReference>
<dbReference type="EMBL" id="CP042301">
    <property type="protein sequence ID" value="QDY99926.1"/>
    <property type="molecule type" value="Genomic_DNA"/>
</dbReference>
<reference evidence="4" key="1">
    <citation type="submission" date="2020-04" db="EMBL/GenBank/DDBJ databases">
        <title>Nitratireductor sp. nov. isolated from mangrove soil.</title>
        <authorList>
            <person name="Ye Y."/>
        </authorList>
    </citation>
    <scope>NUCLEOTIDE SEQUENCE</scope>
    <source>
        <strain evidence="4">SY7</strain>
    </source>
</reference>
<dbReference type="Pfam" id="PF00440">
    <property type="entry name" value="TetR_N"/>
    <property type="match status" value="1"/>
</dbReference>
<dbReference type="InterPro" id="IPR001647">
    <property type="entry name" value="HTH_TetR"/>
</dbReference>
<keyword evidence="5" id="KW-1185">Reference proteome</keyword>
<accession>A0A5B8KW37</accession>